<organism evidence="1 2">
    <name type="scientific">Neisseria dumasiana</name>
    <dbReference type="NCBI Taxonomy" id="1931275"/>
    <lineage>
        <taxon>Bacteria</taxon>
        <taxon>Pseudomonadati</taxon>
        <taxon>Pseudomonadota</taxon>
        <taxon>Betaproteobacteria</taxon>
        <taxon>Neisseriales</taxon>
        <taxon>Neisseriaceae</taxon>
        <taxon>Neisseria</taxon>
    </lineage>
</organism>
<dbReference type="Proteomes" id="UP000193346">
    <property type="component" value="Unassembled WGS sequence"/>
</dbReference>
<evidence type="ECO:0000313" key="1">
    <source>
        <dbReference type="EMBL" id="OSI33654.1"/>
    </source>
</evidence>
<comment type="caution">
    <text evidence="1">The sequence shown here is derived from an EMBL/GenBank/DDBJ whole genome shotgun (WGS) entry which is preliminary data.</text>
</comment>
<dbReference type="RefSeq" id="WP_085418616.1">
    <property type="nucleotide sequence ID" value="NZ_CP091509.1"/>
</dbReference>
<name>A0ABX3WKF3_9NEIS</name>
<gene>
    <name evidence="1" type="ORF">BV913_08405</name>
</gene>
<keyword evidence="2" id="KW-1185">Reference proteome</keyword>
<accession>A0ABX3WKF3</accession>
<proteinExistence type="predicted"/>
<reference evidence="1 2" key="1">
    <citation type="submission" date="2017-01" db="EMBL/GenBank/DDBJ databases">
        <authorList>
            <person name="Wolfgang W.J."/>
            <person name="Cole J."/>
            <person name="Wroblewski D."/>
            <person name="Mcginnis J."/>
            <person name="Musser K.A."/>
        </authorList>
    </citation>
    <scope>NUCLEOTIDE SEQUENCE [LARGE SCALE GENOMIC DNA]</scope>
    <source>
        <strain evidence="1 2">93087</strain>
    </source>
</reference>
<evidence type="ECO:0008006" key="3">
    <source>
        <dbReference type="Google" id="ProtNLM"/>
    </source>
</evidence>
<dbReference type="EMBL" id="MTAC01000020">
    <property type="protein sequence ID" value="OSI33654.1"/>
    <property type="molecule type" value="Genomic_DNA"/>
</dbReference>
<sequence>MLHAIIQGKSSRWLKGAKKEALLSANKRIHTPKEDEITSTIFGVMKYLNAFDVYRFFRKLSKQSIPNDIQHVSHQIVFWERRKHKWTDNTERVTEPDMLVYFEVDGKKESYIVELKWGAYSHFGHDQLEREWACFQEGETHLIYLADMIHPDFYHKQKGLPWHALTWQQFLGIVLSECKHNHGSYALYMQDLSKLLNALKIKQFYAFSALKLPSDSEWQNSHFRIFDFTQINVPILNNTWRVTDEQ</sequence>
<evidence type="ECO:0000313" key="2">
    <source>
        <dbReference type="Proteomes" id="UP000193346"/>
    </source>
</evidence>
<protein>
    <recommendedName>
        <fullName evidence="3">Restriction endonuclease</fullName>
    </recommendedName>
</protein>